<accession>A0A2H0UHT7</accession>
<reference evidence="6" key="1">
    <citation type="submission" date="2017-09" db="EMBL/GenBank/DDBJ databases">
        <title>Depth-based differentiation of microbial function through sediment-hosted aquifers and enrichment of novel symbionts in the deep terrestrial subsurface.</title>
        <authorList>
            <person name="Probst A.J."/>
            <person name="Ladd B."/>
            <person name="Jarett J.K."/>
            <person name="Geller-Mcgrath D.E."/>
            <person name="Sieber C.M.K."/>
            <person name="Emerson J.B."/>
            <person name="Anantharaman K."/>
            <person name="Thomas B.C."/>
            <person name="Malmstrom R."/>
            <person name="Stieglmeier M."/>
            <person name="Klingl A."/>
            <person name="Woyke T."/>
            <person name="Ryan C.M."/>
            <person name="Banfield J.F."/>
        </authorList>
    </citation>
    <scope>NUCLEOTIDE SEQUENCE [LARGE SCALE GENOMIC DNA]</scope>
</reference>
<comment type="similarity">
    <text evidence="1">Belongs to the Gfa family.</text>
</comment>
<evidence type="ECO:0000313" key="5">
    <source>
        <dbReference type="EMBL" id="PIR85959.1"/>
    </source>
</evidence>
<keyword evidence="2" id="KW-0479">Metal-binding</keyword>
<dbReference type="SUPFAM" id="SSF51316">
    <property type="entry name" value="Mss4-like"/>
    <property type="match status" value="1"/>
</dbReference>
<dbReference type="Proteomes" id="UP000229612">
    <property type="component" value="Unassembled WGS sequence"/>
</dbReference>
<dbReference type="PANTHER" id="PTHR28620:SF1">
    <property type="entry name" value="CENP-V_GFA DOMAIN-CONTAINING PROTEIN"/>
    <property type="match status" value="1"/>
</dbReference>
<evidence type="ECO:0000259" key="4">
    <source>
        <dbReference type="PROSITE" id="PS51891"/>
    </source>
</evidence>
<comment type="caution">
    <text evidence="5">The sequence shown here is derived from an EMBL/GenBank/DDBJ whole genome shotgun (WGS) entry which is preliminary data.</text>
</comment>
<dbReference type="GO" id="GO:0046872">
    <property type="term" value="F:metal ion binding"/>
    <property type="evidence" value="ECO:0007669"/>
    <property type="project" value="UniProtKB-KW"/>
</dbReference>
<dbReference type="InterPro" id="IPR006913">
    <property type="entry name" value="CENP-V/GFA"/>
</dbReference>
<dbReference type="InterPro" id="IPR052355">
    <property type="entry name" value="CENP-V-like"/>
</dbReference>
<evidence type="ECO:0000256" key="2">
    <source>
        <dbReference type="ARBA" id="ARBA00022723"/>
    </source>
</evidence>
<dbReference type="PROSITE" id="PS51891">
    <property type="entry name" value="CENP_V_GFA"/>
    <property type="match status" value="1"/>
</dbReference>
<name>A0A2H0UHT7_9BACT</name>
<dbReference type="EMBL" id="PFBG01000017">
    <property type="protein sequence ID" value="PIR85959.1"/>
    <property type="molecule type" value="Genomic_DNA"/>
</dbReference>
<dbReference type="GO" id="GO:0016846">
    <property type="term" value="F:carbon-sulfur lyase activity"/>
    <property type="evidence" value="ECO:0007669"/>
    <property type="project" value="InterPro"/>
</dbReference>
<evidence type="ECO:0000256" key="3">
    <source>
        <dbReference type="ARBA" id="ARBA00022833"/>
    </source>
</evidence>
<gene>
    <name evidence="5" type="ORF">COU14_01610</name>
</gene>
<organism evidence="5 6">
    <name type="scientific">Candidatus Kaiserbacteria bacterium CG10_big_fil_rev_8_21_14_0_10_44_10</name>
    <dbReference type="NCBI Taxonomy" id="1974606"/>
    <lineage>
        <taxon>Bacteria</taxon>
        <taxon>Candidatus Kaiseribacteriota</taxon>
    </lineage>
</organism>
<feature type="domain" description="CENP-V/GFA" evidence="4">
    <location>
        <begin position="7"/>
        <end position="120"/>
    </location>
</feature>
<dbReference type="AlphaFoldDB" id="A0A2H0UHT7"/>
<keyword evidence="3" id="KW-0862">Zinc</keyword>
<dbReference type="Gene3D" id="2.170.150.70">
    <property type="match status" value="1"/>
</dbReference>
<sequence length="120" mass="13128">MSENNTFEGGCHCGAVRYRVSGLDLDKTITCNCSRCSKLGSVLSFVPAESFNLLSGEDKLSDYQFNKKVIHHLFCSVCGVQSFSRGVDVEGKQTVAINVRCLDGIDADSLNSERFDGKSY</sequence>
<protein>
    <submittedName>
        <fullName evidence="5">Aldehyde-activating protein</fullName>
    </submittedName>
</protein>
<proteinExistence type="inferred from homology"/>
<dbReference type="PANTHER" id="PTHR28620">
    <property type="entry name" value="CENTROMERE PROTEIN V"/>
    <property type="match status" value="1"/>
</dbReference>
<evidence type="ECO:0000256" key="1">
    <source>
        <dbReference type="ARBA" id="ARBA00005495"/>
    </source>
</evidence>
<dbReference type="Pfam" id="PF04828">
    <property type="entry name" value="GFA"/>
    <property type="match status" value="1"/>
</dbReference>
<dbReference type="InterPro" id="IPR011057">
    <property type="entry name" value="Mss4-like_sf"/>
</dbReference>
<evidence type="ECO:0000313" key="6">
    <source>
        <dbReference type="Proteomes" id="UP000229612"/>
    </source>
</evidence>